<dbReference type="AlphaFoldDB" id="A0A0D9XCK5"/>
<protein>
    <submittedName>
        <fullName evidence="6">Uncharacterized protein</fullName>
    </submittedName>
</protein>
<dbReference type="InterPro" id="IPR036388">
    <property type="entry name" value="WH-like_DNA-bd_sf"/>
</dbReference>
<dbReference type="InterPro" id="IPR055414">
    <property type="entry name" value="LRR_R13L4/SHOC2-like"/>
</dbReference>
<keyword evidence="2" id="KW-0611">Plant defense</keyword>
<sequence length="726" mass="82554">MELPTPSSAAPPRPVRVAMTSRVGHGRRVEAVAEVGTRMYYSTEEDLRLNKRAMNIISPRLGYQIGYKTLCGSKATLFWLSSPLLIHSTVAHRLNIVTTKLDFVADNFAIFLKRNSFAVSSLHQSANPKHEKYKGMVGFDGAAIIGRDTEKHDLKDLLSQSYPDNLSILPIVGLPGLGKTSLARLVFEDKEEGWDFDLRIWMHVEGDFDIDKFAVCIISEANKSMKVRFSHILKSDYQCYLGLKQYIEEILYSNSCSIVLDNLSLENKNSMHLHNLKYVLGVAKHKCTRFLVTTSSEEIAEMVHTIPSYKLGCLSEDDCWTLFSNKAFGSRDATVDSWHMEIGKEIVKRCMGMPILAQSLGSMVHNQDMETWLAARNDGLWELVERHSIEMKVFSSLMFKSCFLYLSIFPRGSDIDKDELIRQWIALDMIESKILPASLLGEMFIETLISVSFLQIINISLVTMEKYKNRTVVLRMHNLVYDFLRYIAADDLFTLDYGRSLNVCVRNLPFRYAVLTNYSPQATTHREMITKSKAAKAIVFRNCEATMPIADIFSILRYSRLIDLSGCPLEELPTSVGNLKHLRYLNISCFRIRELPNEMCCLRSLEYLNLSKTAIRRLPTFFGTFDQLKHFNLHGCGKLQNLPQNLGDLKSLEHLDLSCCSEIGELPVSICRLHELQFLNLSSCCKIELLPHQFGNLSRLESLNLEGCSSLKQLPESFGGFSRLCR</sequence>
<evidence type="ECO:0000259" key="4">
    <source>
        <dbReference type="Pfam" id="PF23559"/>
    </source>
</evidence>
<proteinExistence type="predicted"/>
<evidence type="ECO:0000256" key="1">
    <source>
        <dbReference type="ARBA" id="ARBA00022737"/>
    </source>
</evidence>
<feature type="domain" description="Disease resistance R13L4/SHOC-2-like LRR" evidence="5">
    <location>
        <begin position="539"/>
        <end position="660"/>
    </location>
</feature>
<evidence type="ECO:0000259" key="3">
    <source>
        <dbReference type="Pfam" id="PF00931"/>
    </source>
</evidence>
<dbReference type="Pfam" id="PF23598">
    <property type="entry name" value="LRR_14"/>
    <property type="match status" value="1"/>
</dbReference>
<keyword evidence="1" id="KW-0677">Repeat</keyword>
<dbReference type="InterPro" id="IPR032675">
    <property type="entry name" value="LRR_dom_sf"/>
</dbReference>
<dbReference type="InterPro" id="IPR002182">
    <property type="entry name" value="NB-ARC"/>
</dbReference>
<dbReference type="GO" id="GO:0043531">
    <property type="term" value="F:ADP binding"/>
    <property type="evidence" value="ECO:0007669"/>
    <property type="project" value="InterPro"/>
</dbReference>
<dbReference type="Pfam" id="PF23559">
    <property type="entry name" value="WHD_DRP"/>
    <property type="match status" value="1"/>
</dbReference>
<dbReference type="STRING" id="77586.A0A0D9XCK5"/>
<keyword evidence="7" id="KW-1185">Reference proteome</keyword>
<dbReference type="Gene3D" id="1.10.8.430">
    <property type="entry name" value="Helical domain of apoptotic protease-activating factors"/>
    <property type="match status" value="1"/>
</dbReference>
<dbReference type="Gene3D" id="3.80.10.10">
    <property type="entry name" value="Ribonuclease Inhibitor"/>
    <property type="match status" value="1"/>
</dbReference>
<feature type="domain" description="Disease resistance protein winged helix" evidence="4">
    <location>
        <begin position="408"/>
        <end position="483"/>
    </location>
</feature>
<dbReference type="InterPro" id="IPR027417">
    <property type="entry name" value="P-loop_NTPase"/>
</dbReference>
<feature type="domain" description="NB-ARC" evidence="3">
    <location>
        <begin position="149"/>
        <end position="330"/>
    </location>
</feature>
<dbReference type="Gene3D" id="1.10.10.10">
    <property type="entry name" value="Winged helix-like DNA-binding domain superfamily/Winged helix DNA-binding domain"/>
    <property type="match status" value="1"/>
</dbReference>
<dbReference type="PANTHER" id="PTHR36766">
    <property type="entry name" value="PLANT BROAD-SPECTRUM MILDEW RESISTANCE PROTEIN RPW8"/>
    <property type="match status" value="1"/>
</dbReference>
<dbReference type="PANTHER" id="PTHR36766:SF62">
    <property type="entry name" value="AAA+ ATPASE DOMAIN-CONTAINING PROTEIN"/>
    <property type="match status" value="1"/>
</dbReference>
<dbReference type="Gramene" id="LPERR09G04150.1">
    <property type="protein sequence ID" value="LPERR09G04150.1"/>
    <property type="gene ID" value="LPERR09G04150"/>
</dbReference>
<reference evidence="6" key="3">
    <citation type="submission" date="2015-04" db="UniProtKB">
        <authorList>
            <consortium name="EnsemblPlants"/>
        </authorList>
    </citation>
    <scope>IDENTIFICATION</scope>
</reference>
<dbReference type="SUPFAM" id="SSF52058">
    <property type="entry name" value="L domain-like"/>
    <property type="match status" value="1"/>
</dbReference>
<accession>A0A0D9XCK5</accession>
<dbReference type="EnsemblPlants" id="LPERR09G04150.1">
    <property type="protein sequence ID" value="LPERR09G04150.1"/>
    <property type="gene ID" value="LPERR09G04150"/>
</dbReference>
<evidence type="ECO:0000256" key="2">
    <source>
        <dbReference type="ARBA" id="ARBA00022821"/>
    </source>
</evidence>
<evidence type="ECO:0000259" key="5">
    <source>
        <dbReference type="Pfam" id="PF23598"/>
    </source>
</evidence>
<dbReference type="InterPro" id="IPR042197">
    <property type="entry name" value="Apaf_helical"/>
</dbReference>
<dbReference type="Proteomes" id="UP000032180">
    <property type="component" value="Chromosome 9"/>
</dbReference>
<evidence type="ECO:0000313" key="7">
    <source>
        <dbReference type="Proteomes" id="UP000032180"/>
    </source>
</evidence>
<dbReference type="SUPFAM" id="SSF52540">
    <property type="entry name" value="P-loop containing nucleoside triphosphate hydrolases"/>
    <property type="match status" value="1"/>
</dbReference>
<dbReference type="Gene3D" id="3.40.50.300">
    <property type="entry name" value="P-loop containing nucleotide triphosphate hydrolases"/>
    <property type="match status" value="1"/>
</dbReference>
<reference evidence="7" key="2">
    <citation type="submission" date="2013-12" db="EMBL/GenBank/DDBJ databases">
        <authorList>
            <person name="Yu Y."/>
            <person name="Lee S."/>
            <person name="de Baynast K."/>
            <person name="Wissotski M."/>
            <person name="Liu L."/>
            <person name="Talag J."/>
            <person name="Goicoechea J."/>
            <person name="Angelova A."/>
            <person name="Jetty R."/>
            <person name="Kudrna D."/>
            <person name="Golser W."/>
            <person name="Rivera L."/>
            <person name="Zhang J."/>
            <person name="Wing R."/>
        </authorList>
    </citation>
    <scope>NUCLEOTIDE SEQUENCE</scope>
</reference>
<dbReference type="InterPro" id="IPR058922">
    <property type="entry name" value="WHD_DRP"/>
</dbReference>
<dbReference type="GO" id="GO:0006952">
    <property type="term" value="P:defense response"/>
    <property type="evidence" value="ECO:0007669"/>
    <property type="project" value="UniProtKB-KW"/>
</dbReference>
<organism evidence="6 7">
    <name type="scientific">Leersia perrieri</name>
    <dbReference type="NCBI Taxonomy" id="77586"/>
    <lineage>
        <taxon>Eukaryota</taxon>
        <taxon>Viridiplantae</taxon>
        <taxon>Streptophyta</taxon>
        <taxon>Embryophyta</taxon>
        <taxon>Tracheophyta</taxon>
        <taxon>Spermatophyta</taxon>
        <taxon>Magnoliopsida</taxon>
        <taxon>Liliopsida</taxon>
        <taxon>Poales</taxon>
        <taxon>Poaceae</taxon>
        <taxon>BOP clade</taxon>
        <taxon>Oryzoideae</taxon>
        <taxon>Oryzeae</taxon>
        <taxon>Oryzinae</taxon>
        <taxon>Leersia</taxon>
    </lineage>
</organism>
<dbReference type="PRINTS" id="PR00364">
    <property type="entry name" value="DISEASERSIST"/>
</dbReference>
<dbReference type="Pfam" id="PF00931">
    <property type="entry name" value="NB-ARC"/>
    <property type="match status" value="1"/>
</dbReference>
<evidence type="ECO:0000313" key="6">
    <source>
        <dbReference type="EnsemblPlants" id="LPERR09G04150.1"/>
    </source>
</evidence>
<dbReference type="HOGENOM" id="CLU_000837_28_0_1"/>
<dbReference type="eggNOG" id="KOG4658">
    <property type="taxonomic scope" value="Eukaryota"/>
</dbReference>
<name>A0A0D9XCK5_9ORYZ</name>
<reference evidence="6 7" key="1">
    <citation type="submission" date="2012-08" db="EMBL/GenBank/DDBJ databases">
        <title>Oryza genome evolution.</title>
        <authorList>
            <person name="Wing R.A."/>
        </authorList>
    </citation>
    <scope>NUCLEOTIDE SEQUENCE</scope>
</reference>